<keyword evidence="3" id="KW-1185">Reference proteome</keyword>
<dbReference type="Proteomes" id="UP000319931">
    <property type="component" value="Unassembled WGS sequence"/>
</dbReference>
<name>A0A502FS12_9SPHN</name>
<dbReference type="EMBL" id="RCZC01000004">
    <property type="protein sequence ID" value="TPG52189.1"/>
    <property type="molecule type" value="Genomic_DNA"/>
</dbReference>
<organism evidence="2 3">
    <name type="scientific">Sphingomonas glacialis</name>
    <dbReference type="NCBI Taxonomy" id="658225"/>
    <lineage>
        <taxon>Bacteria</taxon>
        <taxon>Pseudomonadati</taxon>
        <taxon>Pseudomonadota</taxon>
        <taxon>Alphaproteobacteria</taxon>
        <taxon>Sphingomonadales</taxon>
        <taxon>Sphingomonadaceae</taxon>
        <taxon>Sphingomonas</taxon>
    </lineage>
</organism>
<evidence type="ECO:0008006" key="4">
    <source>
        <dbReference type="Google" id="ProtNLM"/>
    </source>
</evidence>
<reference evidence="2 3" key="1">
    <citation type="journal article" date="2019" name="Environ. Microbiol.">
        <title>Species interactions and distinct microbial communities in high Arctic permafrost affected cryosols are associated with the CH4 and CO2 gas fluxes.</title>
        <authorList>
            <person name="Altshuler I."/>
            <person name="Hamel J."/>
            <person name="Turney S."/>
            <person name="Magnuson E."/>
            <person name="Levesque R."/>
            <person name="Greer C."/>
            <person name="Whyte L.G."/>
        </authorList>
    </citation>
    <scope>NUCLEOTIDE SEQUENCE [LARGE SCALE GENOMIC DNA]</scope>
    <source>
        <strain evidence="2 3">E6.1</strain>
    </source>
</reference>
<evidence type="ECO:0000313" key="3">
    <source>
        <dbReference type="Proteomes" id="UP000319931"/>
    </source>
</evidence>
<evidence type="ECO:0000256" key="1">
    <source>
        <dbReference type="SAM" id="MobiDB-lite"/>
    </source>
</evidence>
<dbReference type="OrthoDB" id="9795572at2"/>
<feature type="region of interest" description="Disordered" evidence="1">
    <location>
        <begin position="1"/>
        <end position="22"/>
    </location>
</feature>
<dbReference type="AlphaFoldDB" id="A0A502FS12"/>
<proteinExistence type="predicted"/>
<sequence>MRKVQVCSDDTRQSPTRFAEASPAPSLASTRIAIRFKRDKSREFAGNILALSTQSCTLETPFELEPNTRIFIRIPGQDTIVGHTIRIDKLQADVVFQRAIHPSVLEHILRRYSDPAVRLQTFASGISLEFAVYKLRAEAMQNLDRPQQTID</sequence>
<accession>A0A502FS12</accession>
<evidence type="ECO:0000313" key="2">
    <source>
        <dbReference type="EMBL" id="TPG52189.1"/>
    </source>
</evidence>
<protein>
    <recommendedName>
        <fullName evidence="4">PilZ domain-containing protein</fullName>
    </recommendedName>
</protein>
<comment type="caution">
    <text evidence="2">The sequence shown here is derived from an EMBL/GenBank/DDBJ whole genome shotgun (WGS) entry which is preliminary data.</text>
</comment>
<dbReference type="RefSeq" id="WP_140851258.1">
    <property type="nucleotide sequence ID" value="NZ_RCZC01000004.1"/>
</dbReference>
<gene>
    <name evidence="2" type="ORF">EAH76_15945</name>
</gene>